<organism evidence="6 7">
    <name type="scientific">Mycolicibacter acidiphilus</name>
    <dbReference type="NCBI Taxonomy" id="2835306"/>
    <lineage>
        <taxon>Bacteria</taxon>
        <taxon>Bacillati</taxon>
        <taxon>Actinomycetota</taxon>
        <taxon>Actinomycetes</taxon>
        <taxon>Mycobacteriales</taxon>
        <taxon>Mycobacteriaceae</taxon>
        <taxon>Mycolicibacter</taxon>
    </lineage>
</organism>
<protein>
    <submittedName>
        <fullName evidence="6">PPE family protein</fullName>
    </submittedName>
</protein>
<dbReference type="SUPFAM" id="SSF140459">
    <property type="entry name" value="PE/PPE dimer-like"/>
    <property type="match status" value="1"/>
</dbReference>
<keyword evidence="3" id="KW-0812">Transmembrane</keyword>
<dbReference type="InterPro" id="IPR000030">
    <property type="entry name" value="PPE_dom"/>
</dbReference>
<feature type="region of interest" description="Disordered" evidence="2">
    <location>
        <begin position="289"/>
        <end position="308"/>
    </location>
</feature>
<dbReference type="Proteomes" id="UP001519535">
    <property type="component" value="Unassembled WGS sequence"/>
</dbReference>
<dbReference type="PANTHER" id="PTHR46766:SF1">
    <property type="entry name" value="GLUTAMINE-RICH PROTEIN 2"/>
    <property type="match status" value="1"/>
</dbReference>
<comment type="caution">
    <text evidence="6">The sequence shown here is derived from an EMBL/GenBank/DDBJ whole genome shotgun (WGS) entry which is preliminary data.</text>
</comment>
<dbReference type="Gene3D" id="1.20.1260.20">
    <property type="entry name" value="PPE superfamily"/>
    <property type="match status" value="1"/>
</dbReference>
<evidence type="ECO:0000256" key="3">
    <source>
        <dbReference type="SAM" id="Phobius"/>
    </source>
</evidence>
<keyword evidence="3" id="KW-0472">Membrane</keyword>
<reference evidence="6 7" key="1">
    <citation type="submission" date="2021-05" db="EMBL/GenBank/DDBJ databases">
        <title>Mycobacterium acidophilum sp. nov., an extremely acid-tolerant member of the genus Mycobacterium.</title>
        <authorList>
            <person name="Xia J."/>
        </authorList>
    </citation>
    <scope>NUCLEOTIDE SEQUENCE [LARGE SCALE GENOMIC DNA]</scope>
    <source>
        <strain evidence="6 7">M1</strain>
    </source>
</reference>
<feature type="compositionally biased region" description="Basic and acidic residues" evidence="2">
    <location>
        <begin position="379"/>
        <end position="391"/>
    </location>
</feature>
<dbReference type="Pfam" id="PF00823">
    <property type="entry name" value="PPE"/>
    <property type="match status" value="1"/>
</dbReference>
<feature type="region of interest" description="Disordered" evidence="2">
    <location>
        <begin position="345"/>
        <end position="443"/>
    </location>
</feature>
<gene>
    <name evidence="6" type="ORF">KIH27_20045</name>
</gene>
<evidence type="ECO:0000313" key="6">
    <source>
        <dbReference type="EMBL" id="MBS9535880.1"/>
    </source>
</evidence>
<dbReference type="RefSeq" id="WP_214094730.1">
    <property type="nucleotide sequence ID" value="NZ_JAHCLR010000064.1"/>
</dbReference>
<name>A0ABS5RNK1_9MYCO</name>
<evidence type="ECO:0000313" key="7">
    <source>
        <dbReference type="Proteomes" id="UP001519535"/>
    </source>
</evidence>
<dbReference type="InterPro" id="IPR038332">
    <property type="entry name" value="PPE_sf"/>
</dbReference>
<keyword evidence="7" id="KW-1185">Reference proteome</keyword>
<dbReference type="EMBL" id="JAHCLR010000064">
    <property type="protein sequence ID" value="MBS9535880.1"/>
    <property type="molecule type" value="Genomic_DNA"/>
</dbReference>
<feature type="transmembrane region" description="Helical" evidence="3">
    <location>
        <begin position="205"/>
        <end position="224"/>
    </location>
</feature>
<feature type="compositionally biased region" description="Low complexity" evidence="2">
    <location>
        <begin position="289"/>
        <end position="305"/>
    </location>
</feature>
<proteinExistence type="inferred from homology"/>
<accession>A0ABS5RNK1</accession>
<feature type="domain" description="PPE" evidence="4">
    <location>
        <begin position="6"/>
        <end position="167"/>
    </location>
</feature>
<dbReference type="PANTHER" id="PTHR46766">
    <property type="entry name" value="GLUTAMINE-RICH PROTEIN 2"/>
    <property type="match status" value="1"/>
</dbReference>
<feature type="region of interest" description="Disordered" evidence="2">
    <location>
        <begin position="176"/>
        <end position="197"/>
    </location>
</feature>
<evidence type="ECO:0000259" key="4">
    <source>
        <dbReference type="Pfam" id="PF00823"/>
    </source>
</evidence>
<feature type="compositionally biased region" description="Low complexity" evidence="2">
    <location>
        <begin position="345"/>
        <end position="357"/>
    </location>
</feature>
<evidence type="ECO:0000259" key="5">
    <source>
        <dbReference type="Pfam" id="PF18878"/>
    </source>
</evidence>
<dbReference type="Pfam" id="PF18878">
    <property type="entry name" value="PPE-PPW"/>
    <property type="match status" value="1"/>
</dbReference>
<dbReference type="InterPro" id="IPR043641">
    <property type="entry name" value="PPE-PPW_C"/>
</dbReference>
<feature type="domain" description="PPE-PPW subfamily C-terminal" evidence="5">
    <location>
        <begin position="395"/>
        <end position="435"/>
    </location>
</feature>
<evidence type="ECO:0000256" key="1">
    <source>
        <dbReference type="ARBA" id="ARBA00010652"/>
    </source>
</evidence>
<keyword evidence="3" id="KW-1133">Transmembrane helix</keyword>
<evidence type="ECO:0000256" key="2">
    <source>
        <dbReference type="SAM" id="MobiDB-lite"/>
    </source>
</evidence>
<sequence length="443" mass="45200">MESAAWIASPPEVHATALHSGPGPGALLAAASAWAALSAEYVAAAAELTATLRAVAATSWAGAAAQSYAAAHLPYLGWLTAVGDDSARAAARHDAAAAAYSTALAGMPTPAELAANRTIHGLLVATNFFGVNTIPIALNEADYVRMWMQAAVVMATYDAVSGAVLASASRTGAAPVIRTGNAPEGSGPGDDSSNPTDPLDEANRWFWFIVYNIIFWSTVLFIITIPVRIPIVLPLLIFGISQLIAALQPPVEPELPVAEPAIPQPAPVAVRTPADEPALVAVGIGGPATASAGTSSGTTSSANAGPPVPMAGTELLGYLVSGSYAEGFGPTLTDREHGDAPAAGIAAAAAAGQPSPAREQRRARRRRRAESQQFSDETLDLHADFTERDGNADPAASPHGAGPLGFTGTARSKTARSVGLTRVAGPHVPLLPDTWPGNPPDPR</sequence>
<comment type="similarity">
    <text evidence="1">Belongs to the mycobacterial PPE family.</text>
</comment>